<evidence type="ECO:0000313" key="3">
    <source>
        <dbReference type="EMBL" id="RFT15628.1"/>
    </source>
</evidence>
<dbReference type="Proteomes" id="UP000257323">
    <property type="component" value="Unassembled WGS sequence"/>
</dbReference>
<dbReference type="InterPro" id="IPR002347">
    <property type="entry name" value="SDR_fam"/>
</dbReference>
<evidence type="ECO:0000256" key="1">
    <source>
        <dbReference type="ARBA" id="ARBA00023002"/>
    </source>
</evidence>
<comment type="caution">
    <text evidence="3">The sequence shown here is derived from an EMBL/GenBank/DDBJ whole genome shotgun (WGS) entry which is preliminary data.</text>
</comment>
<organism evidence="3 4">
    <name type="scientific">Candidatus Saccharicenans subterraneus</name>
    <dbReference type="NCBI Taxonomy" id="2508984"/>
    <lineage>
        <taxon>Bacteria</taxon>
        <taxon>Candidatus Aminicenantota</taxon>
        <taxon>Candidatus Aminicenantia</taxon>
        <taxon>Candidatus Aminicenantales</taxon>
        <taxon>Candidatus Saccharicenantaceae</taxon>
        <taxon>Candidatus Saccharicenans</taxon>
    </lineage>
</organism>
<dbReference type="SUPFAM" id="SSF51735">
    <property type="entry name" value="NAD(P)-binding Rossmann-fold domains"/>
    <property type="match status" value="1"/>
</dbReference>
<dbReference type="PRINTS" id="PR00080">
    <property type="entry name" value="SDRFAMILY"/>
</dbReference>
<dbReference type="Gene3D" id="3.40.50.720">
    <property type="entry name" value="NAD(P)-binding Rossmann-like Domain"/>
    <property type="match status" value="1"/>
</dbReference>
<protein>
    <submittedName>
        <fullName evidence="3">Retinol dehydrogenase 13</fullName>
    </submittedName>
</protein>
<keyword evidence="1" id="KW-0560">Oxidoreductase</keyword>
<evidence type="ECO:0000313" key="4">
    <source>
        <dbReference type="Proteomes" id="UP000257323"/>
    </source>
</evidence>
<dbReference type="PANTHER" id="PTHR43157">
    <property type="entry name" value="PHOSPHATIDYLINOSITOL-GLYCAN BIOSYNTHESIS CLASS F PROTEIN-RELATED"/>
    <property type="match status" value="1"/>
</dbReference>
<dbReference type="PANTHER" id="PTHR43157:SF31">
    <property type="entry name" value="PHOSPHATIDYLINOSITOL-GLYCAN BIOSYNTHESIS CLASS F PROTEIN"/>
    <property type="match status" value="1"/>
</dbReference>
<accession>A0A3E2BLL3</accession>
<dbReference type="InterPro" id="IPR036291">
    <property type="entry name" value="NAD(P)-bd_dom_sf"/>
</dbReference>
<dbReference type="Pfam" id="PF00106">
    <property type="entry name" value="adh_short"/>
    <property type="match status" value="1"/>
</dbReference>
<gene>
    <name evidence="3" type="ORF">OP8BY_0003</name>
</gene>
<dbReference type="CDD" id="cd05327">
    <property type="entry name" value="retinol-DH_like_SDR_c_like"/>
    <property type="match status" value="1"/>
</dbReference>
<dbReference type="AlphaFoldDB" id="A0A3E2BLL3"/>
<sequence length="293" mass="32571">MSYNIPISMSQKTCLITGATSGIGRAAAMALARQGFRVIIVARNKDKAEATCRRIRQVTRNEAVSWYLCDLSLLRDVQALASQLRNDLDSLDVLINNAGARFLRHQLTPEGIELTLATNHLGHFVLTLSLLDLLERSAEARIINVASGAHYGADGVIENILRPEEYDGKKQYARSKLANVLFTYALAERLKDRQSRITVNAADPGGVATNFARNNGLIPWLKHRLYYLSKRQLLSPARGAEIVVYLASSPEVRGATGKYFFEKKERRSSAASYDIENQRKLWELSQALSGLGH</sequence>
<comment type="similarity">
    <text evidence="2">Belongs to the short-chain dehydrogenases/reductases (SDR) family.</text>
</comment>
<reference evidence="3 4" key="1">
    <citation type="submission" date="2018-08" db="EMBL/GenBank/DDBJ databases">
        <title>Genome analysis of the thermophilic bacterium of the candidate phylum Aminicenantes from deep subsurface aquifer revealed its physiology and ecological role.</title>
        <authorList>
            <person name="Kadnikov V.V."/>
            <person name="Mardanov A.V."/>
            <person name="Beletsky A.V."/>
            <person name="Karnachuk O.V."/>
            <person name="Ravin N.V."/>
        </authorList>
    </citation>
    <scope>NUCLEOTIDE SEQUENCE [LARGE SCALE GENOMIC DNA]</scope>
    <source>
        <strain evidence="3">BY38</strain>
    </source>
</reference>
<evidence type="ECO:0000256" key="2">
    <source>
        <dbReference type="RuleBase" id="RU000363"/>
    </source>
</evidence>
<proteinExistence type="inferred from homology"/>
<dbReference type="PRINTS" id="PR00081">
    <property type="entry name" value="GDHRDH"/>
</dbReference>
<name>A0A3E2BLL3_9BACT</name>
<dbReference type="GO" id="GO:0016491">
    <property type="term" value="F:oxidoreductase activity"/>
    <property type="evidence" value="ECO:0007669"/>
    <property type="project" value="UniProtKB-KW"/>
</dbReference>
<dbReference type="EMBL" id="QUAH01000007">
    <property type="protein sequence ID" value="RFT15628.1"/>
    <property type="molecule type" value="Genomic_DNA"/>
</dbReference>